<name>A0ABD5ZQQ1_9EURY</name>
<reference evidence="5 6" key="1">
    <citation type="journal article" date="2019" name="Int. J. Syst. Evol. Microbiol.">
        <title>The Global Catalogue of Microorganisms (GCM) 10K type strain sequencing project: providing services to taxonomists for standard genome sequencing and annotation.</title>
        <authorList>
            <consortium name="The Broad Institute Genomics Platform"/>
            <consortium name="The Broad Institute Genome Sequencing Center for Infectious Disease"/>
            <person name="Wu L."/>
            <person name="Ma J."/>
        </authorList>
    </citation>
    <scope>NUCLEOTIDE SEQUENCE [LARGE SCALE GENOMIC DNA]</scope>
    <source>
        <strain evidence="5 6">DT85</strain>
    </source>
</reference>
<protein>
    <submittedName>
        <fullName evidence="5">NAD(P)/FAD-dependent oxidoreductase</fullName>
    </submittedName>
</protein>
<feature type="region of interest" description="Disordered" evidence="3">
    <location>
        <begin position="196"/>
        <end position="249"/>
    </location>
</feature>
<evidence type="ECO:0000313" key="6">
    <source>
        <dbReference type="Proteomes" id="UP001596398"/>
    </source>
</evidence>
<dbReference type="InterPro" id="IPR003953">
    <property type="entry name" value="FAD-dep_OxRdtase_2_FAD-bd"/>
</dbReference>
<dbReference type="PRINTS" id="PR00469">
    <property type="entry name" value="PNDRDTASEII"/>
</dbReference>
<dbReference type="SUPFAM" id="SSF51905">
    <property type="entry name" value="FAD/NAD(P)-binding domain"/>
    <property type="match status" value="1"/>
</dbReference>
<dbReference type="EMBL" id="JBHTAP010000001">
    <property type="protein sequence ID" value="MFC7235907.1"/>
    <property type="molecule type" value="Genomic_DNA"/>
</dbReference>
<evidence type="ECO:0000256" key="3">
    <source>
        <dbReference type="SAM" id="MobiDB-lite"/>
    </source>
</evidence>
<dbReference type="GO" id="GO:0016491">
    <property type="term" value="F:oxidoreductase activity"/>
    <property type="evidence" value="ECO:0007669"/>
    <property type="project" value="UniProtKB-KW"/>
</dbReference>
<dbReference type="RefSeq" id="WP_276234049.1">
    <property type="nucleotide sequence ID" value="NZ_CP119802.1"/>
</dbReference>
<gene>
    <name evidence="5" type="ORF">ACFQJ4_11325</name>
</gene>
<accession>A0ABD5ZQQ1</accession>
<evidence type="ECO:0000313" key="5">
    <source>
        <dbReference type="EMBL" id="MFC7235907.1"/>
    </source>
</evidence>
<keyword evidence="6" id="KW-1185">Reference proteome</keyword>
<evidence type="ECO:0000256" key="2">
    <source>
        <dbReference type="ARBA" id="ARBA00023002"/>
    </source>
</evidence>
<dbReference type="AlphaFoldDB" id="A0ABD5ZQQ1"/>
<sequence>MDTDVLVVGAGVAGLTAATYTARAGLDTTVVSEGEPIVARNANLENVPGFPLGVNARTFLDLCREGATESGAALAEGRVTRVEPTEEGFLVRTADGTDRTARFVVAASWSDSSYLDEVEAVGLTRRGSKTYVDTDDFGRAGPDGLYAAGRLAEKPHQVAVCAGHGAEVALTVIEDSDTPYYHDWVAPEGYFTERGREVPPGCEEIDDEERREREARATERMREAFAEPQSEAPTMHPSVVAAREEEGGE</sequence>
<organism evidence="5 6">
    <name type="scientific">Halosegnis marinus</name>
    <dbReference type="NCBI Taxonomy" id="3034023"/>
    <lineage>
        <taxon>Archaea</taxon>
        <taxon>Methanobacteriati</taxon>
        <taxon>Methanobacteriota</taxon>
        <taxon>Stenosarchaea group</taxon>
        <taxon>Halobacteria</taxon>
        <taxon>Halobacteriales</taxon>
        <taxon>Natronomonadaceae</taxon>
        <taxon>Halosegnis</taxon>
    </lineage>
</organism>
<comment type="caution">
    <text evidence="5">The sequence shown here is derived from an EMBL/GenBank/DDBJ whole genome shotgun (WGS) entry which is preliminary data.</text>
</comment>
<dbReference type="Gene3D" id="3.50.50.60">
    <property type="entry name" value="FAD/NAD(P)-binding domain"/>
    <property type="match status" value="1"/>
</dbReference>
<dbReference type="InterPro" id="IPR036188">
    <property type="entry name" value="FAD/NAD-bd_sf"/>
</dbReference>
<dbReference type="Proteomes" id="UP001596398">
    <property type="component" value="Unassembled WGS sequence"/>
</dbReference>
<dbReference type="InterPro" id="IPR050097">
    <property type="entry name" value="Ferredoxin-NADP_redctase_2"/>
</dbReference>
<proteinExistence type="predicted"/>
<evidence type="ECO:0000259" key="4">
    <source>
        <dbReference type="Pfam" id="PF00890"/>
    </source>
</evidence>
<feature type="domain" description="FAD-dependent oxidoreductase 2 FAD-binding" evidence="4">
    <location>
        <begin position="4"/>
        <end position="36"/>
    </location>
</feature>
<keyword evidence="2" id="KW-0560">Oxidoreductase</keyword>
<dbReference type="GeneID" id="79267608"/>
<feature type="compositionally biased region" description="Basic and acidic residues" evidence="3">
    <location>
        <begin position="208"/>
        <end position="225"/>
    </location>
</feature>
<evidence type="ECO:0000256" key="1">
    <source>
        <dbReference type="ARBA" id="ARBA00022630"/>
    </source>
</evidence>
<dbReference type="PANTHER" id="PTHR48105">
    <property type="entry name" value="THIOREDOXIN REDUCTASE 1-RELATED-RELATED"/>
    <property type="match status" value="1"/>
</dbReference>
<dbReference type="Pfam" id="PF00890">
    <property type="entry name" value="FAD_binding_2"/>
    <property type="match status" value="1"/>
</dbReference>
<keyword evidence="1" id="KW-0285">Flavoprotein</keyword>